<proteinExistence type="predicted"/>
<name>A0A382R819_9ZZZZ</name>
<organism evidence="1">
    <name type="scientific">marine metagenome</name>
    <dbReference type="NCBI Taxonomy" id="408172"/>
    <lineage>
        <taxon>unclassified sequences</taxon>
        <taxon>metagenomes</taxon>
        <taxon>ecological metagenomes</taxon>
    </lineage>
</organism>
<accession>A0A382R819</accession>
<feature type="non-terminal residue" evidence="1">
    <location>
        <position position="24"/>
    </location>
</feature>
<protein>
    <submittedName>
        <fullName evidence="1">Uncharacterized protein</fullName>
    </submittedName>
</protein>
<evidence type="ECO:0000313" key="1">
    <source>
        <dbReference type="EMBL" id="SVC93863.1"/>
    </source>
</evidence>
<gene>
    <name evidence="1" type="ORF">METZ01_LOCUS346717</name>
</gene>
<dbReference type="EMBL" id="UINC01119785">
    <property type="protein sequence ID" value="SVC93863.1"/>
    <property type="molecule type" value="Genomic_DNA"/>
</dbReference>
<dbReference type="AlphaFoldDB" id="A0A382R819"/>
<reference evidence="1" key="1">
    <citation type="submission" date="2018-05" db="EMBL/GenBank/DDBJ databases">
        <authorList>
            <person name="Lanie J.A."/>
            <person name="Ng W.-L."/>
            <person name="Kazmierczak K.M."/>
            <person name="Andrzejewski T.M."/>
            <person name="Davidsen T.M."/>
            <person name="Wayne K.J."/>
            <person name="Tettelin H."/>
            <person name="Glass J.I."/>
            <person name="Rusch D."/>
            <person name="Podicherti R."/>
            <person name="Tsui H.-C.T."/>
            <person name="Winkler M.E."/>
        </authorList>
    </citation>
    <scope>NUCLEOTIDE SEQUENCE</scope>
</reference>
<sequence length="24" mass="2774">MMIYTPSILISADLFTIDLDFLKI</sequence>